<evidence type="ECO:0000256" key="6">
    <source>
        <dbReference type="ARBA" id="ARBA00022946"/>
    </source>
</evidence>
<dbReference type="GO" id="GO:0019156">
    <property type="term" value="F:isoamylase activity"/>
    <property type="evidence" value="ECO:0007669"/>
    <property type="project" value="UniProtKB-EC"/>
</dbReference>
<dbReference type="Pfam" id="PF21156">
    <property type="entry name" value="ISOA1-3_C"/>
    <property type="match status" value="1"/>
</dbReference>
<proteinExistence type="inferred from homology"/>
<comment type="subcellular location">
    <subcellularLocation>
        <location evidence="1">Plastid</location>
        <location evidence="1">Chloroplast</location>
    </subcellularLocation>
</comment>
<dbReference type="AlphaFoldDB" id="A0AAV8UHS1"/>
<dbReference type="Proteomes" id="UP001157974">
    <property type="component" value="Unassembled WGS sequence"/>
</dbReference>
<dbReference type="GO" id="GO:0009507">
    <property type="term" value="C:chloroplast"/>
    <property type="evidence" value="ECO:0007669"/>
    <property type="project" value="UniProtKB-SubCell"/>
</dbReference>
<evidence type="ECO:0000256" key="9">
    <source>
        <dbReference type="SAM" id="MobiDB-lite"/>
    </source>
</evidence>
<dbReference type="Gene3D" id="3.20.20.80">
    <property type="entry name" value="Glycosidases"/>
    <property type="match status" value="1"/>
</dbReference>
<protein>
    <recommendedName>
        <fullName evidence="8">isoamylase</fullName>
        <ecNumber evidence="8">3.2.1.68</ecNumber>
    </recommendedName>
</protein>
<keyword evidence="5" id="KW-0378">Hydrolase</keyword>
<evidence type="ECO:0000256" key="1">
    <source>
        <dbReference type="ARBA" id="ARBA00004229"/>
    </source>
</evidence>
<evidence type="ECO:0000313" key="11">
    <source>
        <dbReference type="EMBL" id="KAJ8902075.1"/>
    </source>
</evidence>
<dbReference type="SMART" id="SM00642">
    <property type="entry name" value="Aamy"/>
    <property type="match status" value="1"/>
</dbReference>
<keyword evidence="12" id="KW-1185">Reference proteome</keyword>
<dbReference type="InterPro" id="IPR017853">
    <property type="entry name" value="GH"/>
</dbReference>
<dbReference type="Pfam" id="PF00128">
    <property type="entry name" value="Alpha-amylase"/>
    <property type="match status" value="2"/>
</dbReference>
<dbReference type="Pfam" id="PF02922">
    <property type="entry name" value="CBM_48"/>
    <property type="match status" value="1"/>
</dbReference>
<dbReference type="InterPro" id="IPR048650">
    <property type="entry name" value="ISOA1-3-like_C"/>
</dbReference>
<sequence length="791" mass="89785">MARVSFGPPQPIAGNPSVTEIGGGDLNSHLLVARGYPLPLGLSPRGESANFAVYARESEDFSLVLYPPETAKDSKRIEIKLSKKLNRTGQVWHVMVSPYCEGYSYMFRVGIAEKSRWKKDLVMDPISYCLDSPRGPQHFNNIAGGYSPRSVILPKKVFDFDWKGVLPPRIPMKDLVIYEMHVRGFTMSADSGCSNPGSYCGVVEKIPYLKSLGVNCVELLPVMEFNETEWDKKNPFTGKPLCQYWGYSTVNFFSPMNRYAVGSDPWSALDEFKTMVRELHRAGIEVFLDVVFNHTAEFGESFLGPGFFSFKGLATETYYITKRGKFHDYTGCGNSVSLNNPIVAEWFHICIRYWVHEMGIDGFRFDLASEMTRSQDGTPLDSPPAIERITKDPTLRDIKFIAEPWDAVGLYQVGKFPHFGHWGEWNGKYRDCVRKFIKGDQGTIGEFATRICGSADLYQNGRQPFHSINFIVAHDGFSLFDLVSYNEKHNQENGENNNDGEKHNDSWNCGLEGETGQNEINTLRHRQCKNFMVALMLSAGTPMILMGDEYCHSKGGNNNAWCQDQQKNYFHWNTSKAGHEMRRFMEKLIDFRKRHKILCRDKFLNSKDIRWHGSKPFEPEWDSGYNFLAFTFVDHQKSDDLYVAFNAGHHHYGLTLPNRQDGRSWYRIIDTNLASPKDFATGDGNYQISGNYQMAPYSCLVMKALPSMEADSLKRVKSFRNTFMPSAATASSSGAFGTGLGILKRAQTFQKLDPIKESPSMVNLHVPRTYSRFNLKDLAAMPDEEEAEPPE</sequence>
<dbReference type="GO" id="GO:0005975">
    <property type="term" value="P:carbohydrate metabolic process"/>
    <property type="evidence" value="ECO:0007669"/>
    <property type="project" value="InterPro"/>
</dbReference>
<evidence type="ECO:0000259" key="10">
    <source>
        <dbReference type="SMART" id="SM00642"/>
    </source>
</evidence>
<reference evidence="11 12" key="1">
    <citation type="journal article" date="2023" name="Nat. Commun.">
        <title>Origin of minicircular mitochondrial genomes in red algae.</title>
        <authorList>
            <person name="Lee Y."/>
            <person name="Cho C.H."/>
            <person name="Lee Y.M."/>
            <person name="Park S.I."/>
            <person name="Yang J.H."/>
            <person name="West J.A."/>
            <person name="Bhattacharya D."/>
            <person name="Yoon H.S."/>
        </authorList>
    </citation>
    <scope>NUCLEOTIDE SEQUENCE [LARGE SCALE GENOMIC DNA]</scope>
    <source>
        <strain evidence="11 12">CCMP1338</strain>
        <tissue evidence="11">Whole cell</tissue>
    </source>
</reference>
<feature type="domain" description="Glycosyl hydrolase family 13 catalytic" evidence="10">
    <location>
        <begin position="179"/>
        <end position="592"/>
    </location>
</feature>
<dbReference type="InterPro" id="IPR013780">
    <property type="entry name" value="Glyco_hydro_b"/>
</dbReference>
<dbReference type="InterPro" id="IPR013783">
    <property type="entry name" value="Ig-like_fold"/>
</dbReference>
<organism evidence="11 12">
    <name type="scientific">Rhodosorus marinus</name>
    <dbReference type="NCBI Taxonomy" id="101924"/>
    <lineage>
        <taxon>Eukaryota</taxon>
        <taxon>Rhodophyta</taxon>
        <taxon>Stylonematophyceae</taxon>
        <taxon>Stylonematales</taxon>
        <taxon>Stylonemataceae</taxon>
        <taxon>Rhodosorus</taxon>
    </lineage>
</organism>
<feature type="region of interest" description="Disordered" evidence="9">
    <location>
        <begin position="490"/>
        <end position="510"/>
    </location>
</feature>
<gene>
    <name evidence="11" type="ORF">NDN08_006483</name>
</gene>
<dbReference type="PANTHER" id="PTHR43002">
    <property type="entry name" value="GLYCOGEN DEBRANCHING ENZYME"/>
    <property type="match status" value="1"/>
</dbReference>
<name>A0AAV8UHS1_9RHOD</name>
<dbReference type="SUPFAM" id="SSF51011">
    <property type="entry name" value="Glycosyl hydrolase domain"/>
    <property type="match status" value="1"/>
</dbReference>
<dbReference type="InterPro" id="IPR006047">
    <property type="entry name" value="GH13_cat_dom"/>
</dbReference>
<dbReference type="InterPro" id="IPR004193">
    <property type="entry name" value="Glyco_hydro_13_N"/>
</dbReference>
<evidence type="ECO:0000256" key="4">
    <source>
        <dbReference type="ARBA" id="ARBA00022640"/>
    </source>
</evidence>
<dbReference type="CDD" id="cd11326">
    <property type="entry name" value="AmyAc_Glg_debranch"/>
    <property type="match status" value="1"/>
</dbReference>
<evidence type="ECO:0000256" key="5">
    <source>
        <dbReference type="ARBA" id="ARBA00022801"/>
    </source>
</evidence>
<dbReference type="EMBL" id="JAMWBK010000009">
    <property type="protein sequence ID" value="KAJ8902075.1"/>
    <property type="molecule type" value="Genomic_DNA"/>
</dbReference>
<comment type="similarity">
    <text evidence="2">Belongs to the glycosyl hydrolase 13 family.</text>
</comment>
<dbReference type="EC" id="3.2.1.68" evidence="8"/>
<keyword evidence="3" id="KW-0150">Chloroplast</keyword>
<keyword evidence="4" id="KW-0934">Plastid</keyword>
<evidence type="ECO:0000256" key="8">
    <source>
        <dbReference type="ARBA" id="ARBA00066531"/>
    </source>
</evidence>
<keyword evidence="6" id="KW-0809">Transit peptide</keyword>
<evidence type="ECO:0000256" key="7">
    <source>
        <dbReference type="ARBA" id="ARBA00051664"/>
    </source>
</evidence>
<evidence type="ECO:0000313" key="12">
    <source>
        <dbReference type="Proteomes" id="UP001157974"/>
    </source>
</evidence>
<dbReference type="SUPFAM" id="SSF51445">
    <property type="entry name" value="(Trans)glycosidases"/>
    <property type="match status" value="1"/>
</dbReference>
<accession>A0AAV8UHS1</accession>
<dbReference type="Gene3D" id="2.60.40.10">
    <property type="entry name" value="Immunoglobulins"/>
    <property type="match status" value="1"/>
</dbReference>
<dbReference type="Gene3D" id="2.60.40.1180">
    <property type="entry name" value="Golgi alpha-mannosidase II"/>
    <property type="match status" value="1"/>
</dbReference>
<evidence type="ECO:0000256" key="2">
    <source>
        <dbReference type="ARBA" id="ARBA00008061"/>
    </source>
</evidence>
<dbReference type="SUPFAM" id="SSF81296">
    <property type="entry name" value="E set domains"/>
    <property type="match status" value="1"/>
</dbReference>
<comment type="caution">
    <text evidence="11">The sequence shown here is derived from an EMBL/GenBank/DDBJ whole genome shotgun (WGS) entry which is preliminary data.</text>
</comment>
<comment type="catalytic activity">
    <reaction evidence="7">
        <text>Hydrolysis of (1-&gt;6)-alpha-D-glucosidic branch linkages in glycogen, amylopectin and their beta-limit dextrins.</text>
        <dbReference type="EC" id="3.2.1.68"/>
    </reaction>
</comment>
<dbReference type="InterPro" id="IPR014756">
    <property type="entry name" value="Ig_E-set"/>
</dbReference>
<dbReference type="FunFam" id="3.20.20.80:FF:000054">
    <property type="entry name" value="Glycogen debranching enzyme"/>
    <property type="match status" value="1"/>
</dbReference>
<evidence type="ECO:0000256" key="3">
    <source>
        <dbReference type="ARBA" id="ARBA00022528"/>
    </source>
</evidence>